<accession>A0A3D8JPH0</accession>
<gene>
    <name evidence="1" type="ORF">DWV00_31545</name>
</gene>
<proteinExistence type="predicted"/>
<comment type="caution">
    <text evidence="1">The sequence shown here is derived from an EMBL/GenBank/DDBJ whole genome shotgun (WGS) entry which is preliminary data.</text>
</comment>
<protein>
    <submittedName>
        <fullName evidence="1">Cell wall anchor protein</fullName>
    </submittedName>
</protein>
<dbReference type="Gene3D" id="2.60.40.10">
    <property type="entry name" value="Immunoglobulins"/>
    <property type="match status" value="1"/>
</dbReference>
<evidence type="ECO:0000313" key="2">
    <source>
        <dbReference type="Proteomes" id="UP000256838"/>
    </source>
</evidence>
<dbReference type="Proteomes" id="UP000256838">
    <property type="component" value="Unassembled WGS sequence"/>
</dbReference>
<dbReference type="OrthoDB" id="8572778at2"/>
<evidence type="ECO:0000313" key="1">
    <source>
        <dbReference type="EMBL" id="RDU94917.1"/>
    </source>
</evidence>
<dbReference type="AlphaFoldDB" id="A0A3D8JPH0"/>
<sequence>MTGTVAVGNALIGSTVTVMDSTGKTVTATSDSNGAYTIALAGLTPPLLITAVDASGANSTLYSLVASTTTSGATSITANVTPLTTAVAAELTNSGNPGDLASTSALSSVSPAAVTAAVTQINTALAPILAKNGLSAVTFDPIGGAFTPNQTGADAVIDSIVVAPSATGTGLQLSSLADSTTAIQLKNNGGNFPTLQPPAQSANYLAALVQSLGQCVAGTTASCTSAIDPNYLNDGYMTMQARHGGLFASGSKLIGAKTIAFLPASTFSAITNAGALVYFLYVSANGTPNFASEFVQQLPNGTWDIIGNQEQYDVYIASFLARKQFTDAADANNGRLESGIDIQIPQAVNVHGTWTSVGSALVQGPGINGNGLYMLNTAQGLGNANFGLTIPSVALTSPWTGCGTCAQSNGTSSSYKWDWVSLSGGTSSFSPNGLADYTPQPISVASLPQHAIYTVTLFGTTGIQIGQPLQVMNIAPNVAAAAAAIVPWQTLGSDVIANFLAPNGSEATAAQSTVPLDWTAPSLMASSAKPNFGVSIGAVTAATQTSPQEAYYSNDYVTVPASAGTDAFAETFNSGRSATTEGLSAEVSRYVKLGWQADGVYYSNIWVYN</sequence>
<keyword evidence="2" id="KW-1185">Reference proteome</keyword>
<dbReference type="InterPro" id="IPR013783">
    <property type="entry name" value="Ig-like_fold"/>
</dbReference>
<organism evidence="1 2">
    <name type="scientific">Trinickia dinghuensis</name>
    <dbReference type="NCBI Taxonomy" id="2291023"/>
    <lineage>
        <taxon>Bacteria</taxon>
        <taxon>Pseudomonadati</taxon>
        <taxon>Pseudomonadota</taxon>
        <taxon>Betaproteobacteria</taxon>
        <taxon>Burkholderiales</taxon>
        <taxon>Burkholderiaceae</taxon>
        <taxon>Trinickia</taxon>
    </lineage>
</organism>
<name>A0A3D8JPH0_9BURK</name>
<dbReference type="EMBL" id="QRGA01000025">
    <property type="protein sequence ID" value="RDU94917.1"/>
    <property type="molecule type" value="Genomic_DNA"/>
</dbReference>
<reference evidence="1 2" key="1">
    <citation type="submission" date="2018-08" db="EMBL/GenBank/DDBJ databases">
        <title>Paraburkholderia sp. DHOM06 isolated from forest soil.</title>
        <authorList>
            <person name="Gao Z.-H."/>
            <person name="Qiu L.-H."/>
        </authorList>
    </citation>
    <scope>NUCLEOTIDE SEQUENCE [LARGE SCALE GENOMIC DNA]</scope>
    <source>
        <strain evidence="1 2">DHOM06</strain>
    </source>
</reference>